<gene>
    <name evidence="3" type="ORF">RRF57_005938</name>
</gene>
<protein>
    <recommendedName>
        <fullName evidence="2">NAD-dependent epimerase/dehydratase domain-containing protein</fullName>
    </recommendedName>
</protein>
<keyword evidence="4" id="KW-1185">Reference proteome</keyword>
<sequence length="326" mass="34785">MLASKPQRVFITGAGGYIGSRVTEFALRAGYIVHGLTRTPAKAARLRALGAIPIEGDMSQLDLLRAEASKADIVVHLADAWVDDFSQPYDNVVKIDGAAVDAMTFGLSQSPSQRRLFVGTSGVGVAKPDENGGETDEDAPEDPNPINGRIRCEKHILSKAGEGIKVCIMRLPPFVYGRGGSGVKLFMEVFAKVGAVVRIGEGNVQMSVVHVDDAARAYVCALEKACVEPGVTKKVYNVTDTSDVSFRKFTDAMAATLGLPVRAMEVPEAMEFAGPLVAGFFSGRIRGKGDRARAELGWIPTEVGIIEDIRNGSYVKVAKEITATQA</sequence>
<feature type="compositionally biased region" description="Acidic residues" evidence="1">
    <location>
        <begin position="131"/>
        <end position="141"/>
    </location>
</feature>
<dbReference type="PANTHER" id="PTHR48079:SF5">
    <property type="entry name" value="DEPENDENT EPIMERASE_DEHYDRATASE, PUTATIVE (AFU_ORTHOLOGUE AFUA_7G00180)-RELATED"/>
    <property type="match status" value="1"/>
</dbReference>
<evidence type="ECO:0000259" key="2">
    <source>
        <dbReference type="Pfam" id="PF01370"/>
    </source>
</evidence>
<name>A0AAN7UIM7_9PEZI</name>
<dbReference type="Gene3D" id="3.40.50.720">
    <property type="entry name" value="NAD(P)-binding Rossmann-like Domain"/>
    <property type="match status" value="1"/>
</dbReference>
<dbReference type="Pfam" id="PF01370">
    <property type="entry name" value="Epimerase"/>
    <property type="match status" value="1"/>
</dbReference>
<dbReference type="GO" id="GO:0004029">
    <property type="term" value="F:aldehyde dehydrogenase (NAD+) activity"/>
    <property type="evidence" value="ECO:0007669"/>
    <property type="project" value="TreeGrafter"/>
</dbReference>
<dbReference type="GO" id="GO:0005737">
    <property type="term" value="C:cytoplasm"/>
    <property type="evidence" value="ECO:0007669"/>
    <property type="project" value="TreeGrafter"/>
</dbReference>
<evidence type="ECO:0000313" key="4">
    <source>
        <dbReference type="Proteomes" id="UP001305414"/>
    </source>
</evidence>
<dbReference type="InterPro" id="IPR051783">
    <property type="entry name" value="NAD(P)-dependent_oxidoreduct"/>
</dbReference>
<dbReference type="Proteomes" id="UP001305414">
    <property type="component" value="Unassembled WGS sequence"/>
</dbReference>
<feature type="domain" description="NAD-dependent epimerase/dehydratase" evidence="2">
    <location>
        <begin position="9"/>
        <end position="238"/>
    </location>
</feature>
<accession>A0AAN7UIM7</accession>
<organism evidence="3 4">
    <name type="scientific">Xylaria bambusicola</name>
    <dbReference type="NCBI Taxonomy" id="326684"/>
    <lineage>
        <taxon>Eukaryota</taxon>
        <taxon>Fungi</taxon>
        <taxon>Dikarya</taxon>
        <taxon>Ascomycota</taxon>
        <taxon>Pezizomycotina</taxon>
        <taxon>Sordariomycetes</taxon>
        <taxon>Xylariomycetidae</taxon>
        <taxon>Xylariales</taxon>
        <taxon>Xylariaceae</taxon>
        <taxon>Xylaria</taxon>
    </lineage>
</organism>
<dbReference type="InterPro" id="IPR001509">
    <property type="entry name" value="Epimerase_deHydtase"/>
</dbReference>
<dbReference type="InterPro" id="IPR036291">
    <property type="entry name" value="NAD(P)-bd_dom_sf"/>
</dbReference>
<dbReference type="SUPFAM" id="SSF51735">
    <property type="entry name" value="NAD(P)-binding Rossmann-fold domains"/>
    <property type="match status" value="1"/>
</dbReference>
<reference evidence="3 4" key="1">
    <citation type="submission" date="2023-10" db="EMBL/GenBank/DDBJ databases">
        <title>Draft genome sequence of Xylaria bambusicola isolate GMP-LS, the root and basal stem rot pathogen of sugarcane in Indonesia.</title>
        <authorList>
            <person name="Selvaraj P."/>
            <person name="Muralishankar V."/>
            <person name="Muruganantham S."/>
            <person name="Sp S."/>
            <person name="Haryani S."/>
            <person name="Lau K.J.X."/>
            <person name="Naqvi N.I."/>
        </authorList>
    </citation>
    <scope>NUCLEOTIDE SEQUENCE [LARGE SCALE GENOMIC DNA]</scope>
    <source>
        <strain evidence="3">GMP-LS</strain>
    </source>
</reference>
<dbReference type="EMBL" id="JAWHQM010000015">
    <property type="protein sequence ID" value="KAK5630223.1"/>
    <property type="molecule type" value="Genomic_DNA"/>
</dbReference>
<feature type="region of interest" description="Disordered" evidence="1">
    <location>
        <begin position="124"/>
        <end position="146"/>
    </location>
</feature>
<proteinExistence type="predicted"/>
<evidence type="ECO:0000256" key="1">
    <source>
        <dbReference type="SAM" id="MobiDB-lite"/>
    </source>
</evidence>
<evidence type="ECO:0000313" key="3">
    <source>
        <dbReference type="EMBL" id="KAK5630223.1"/>
    </source>
</evidence>
<dbReference type="PANTHER" id="PTHR48079">
    <property type="entry name" value="PROTEIN YEEZ"/>
    <property type="match status" value="1"/>
</dbReference>
<dbReference type="AlphaFoldDB" id="A0AAN7UIM7"/>
<comment type="caution">
    <text evidence="3">The sequence shown here is derived from an EMBL/GenBank/DDBJ whole genome shotgun (WGS) entry which is preliminary data.</text>
</comment>